<evidence type="ECO:0000313" key="3">
    <source>
        <dbReference type="Proteomes" id="UP000192907"/>
    </source>
</evidence>
<dbReference type="EMBL" id="FWZT01000035">
    <property type="protein sequence ID" value="SMF80753.1"/>
    <property type="molecule type" value="Genomic_DNA"/>
</dbReference>
<reference evidence="3" key="1">
    <citation type="submission" date="2017-04" db="EMBL/GenBank/DDBJ databases">
        <authorList>
            <person name="Varghese N."/>
            <person name="Submissions S."/>
        </authorList>
    </citation>
    <scope>NUCLEOTIDE SEQUENCE [LARGE SCALE GENOMIC DNA]</scope>
    <source>
        <strain evidence="3">RKEM611</strain>
    </source>
</reference>
<evidence type="ECO:0000313" key="2">
    <source>
        <dbReference type="EMBL" id="SMF80753.1"/>
    </source>
</evidence>
<proteinExistence type="predicted"/>
<keyword evidence="1" id="KW-0175">Coiled coil</keyword>
<evidence type="ECO:0008006" key="4">
    <source>
        <dbReference type="Google" id="ProtNLM"/>
    </source>
</evidence>
<dbReference type="RefSeq" id="WP_132325683.1">
    <property type="nucleotide sequence ID" value="NZ_FWZT01000035.1"/>
</dbReference>
<protein>
    <recommendedName>
        <fullName evidence="4">GpW protein</fullName>
    </recommendedName>
</protein>
<accession>A0A1Y6CNX3</accession>
<dbReference type="AlphaFoldDB" id="A0A1Y6CNX3"/>
<evidence type="ECO:0000256" key="1">
    <source>
        <dbReference type="SAM" id="Coils"/>
    </source>
</evidence>
<feature type="coiled-coil region" evidence="1">
    <location>
        <begin position="1"/>
        <end position="28"/>
    </location>
</feature>
<dbReference type="Proteomes" id="UP000192907">
    <property type="component" value="Unassembled WGS sequence"/>
</dbReference>
<gene>
    <name evidence="2" type="ORF">SAMN06296036_13553</name>
</gene>
<name>A0A1Y6CNX3_9BACT</name>
<organism evidence="2 3">
    <name type="scientific">Pseudobacteriovorax antillogorgiicola</name>
    <dbReference type="NCBI Taxonomy" id="1513793"/>
    <lineage>
        <taxon>Bacteria</taxon>
        <taxon>Pseudomonadati</taxon>
        <taxon>Bdellovibrionota</taxon>
        <taxon>Oligoflexia</taxon>
        <taxon>Oligoflexales</taxon>
        <taxon>Pseudobacteriovoracaceae</taxon>
        <taxon>Pseudobacteriovorax</taxon>
    </lineage>
</organism>
<dbReference type="STRING" id="1513793.SAMN06296036_13553"/>
<keyword evidence="3" id="KW-1185">Reference proteome</keyword>
<sequence length="68" mass="7945">MKSYREQLEAVEKAIEAAEKNQEFEIEVGGNRRRHKKANLADLYKRETFLRRMVAREGGRDIILGVPE</sequence>